<feature type="binding site" evidence="9">
    <location>
        <begin position="47"/>
        <end position="52"/>
    </location>
    <ligand>
        <name>NAD(+)</name>
        <dbReference type="ChEBI" id="CHEBI:57540"/>
    </ligand>
</feature>
<protein>
    <recommendedName>
        <fullName evidence="9">Trans-2-enoyl-CoA reductase [NADH]</fullName>
        <shortName evidence="9">TER</shortName>
        <ecNumber evidence="9">1.3.1.44</ecNumber>
    </recommendedName>
</protein>
<feature type="binding site" evidence="9">
    <location>
        <begin position="138"/>
        <end position="139"/>
    </location>
    <ligand>
        <name>NAD(+)</name>
        <dbReference type="ChEBI" id="CHEBI:57540"/>
    </ligand>
</feature>
<keyword evidence="14" id="KW-1185">Reference proteome</keyword>
<evidence type="ECO:0000256" key="1">
    <source>
        <dbReference type="ARBA" id="ARBA00011245"/>
    </source>
</evidence>
<evidence type="ECO:0000256" key="4">
    <source>
        <dbReference type="ARBA" id="ARBA00023002"/>
    </source>
</evidence>
<dbReference type="GO" id="GO:0051287">
    <property type="term" value="F:NAD binding"/>
    <property type="evidence" value="ECO:0007669"/>
    <property type="project" value="UniProtKB-UniRule"/>
</dbReference>
<evidence type="ECO:0000256" key="8">
    <source>
        <dbReference type="ARBA" id="ARBA00048302"/>
    </source>
</evidence>
<feature type="domain" description="Trans-2-enoyl-CoA reductase catalytic" evidence="11">
    <location>
        <begin position="81"/>
        <end position="312"/>
    </location>
</feature>
<dbReference type="InterPro" id="IPR024906">
    <property type="entry name" value="Eno_Rdtase_FAD-bd_dom"/>
</dbReference>
<feature type="domain" description="Trans-2-enoyl-CoA reductase-like NAD(P)H binding" evidence="12">
    <location>
        <begin position="2"/>
        <end position="79"/>
    </location>
</feature>
<feature type="domain" description="Enoyl reductase FAD binding" evidence="10">
    <location>
        <begin position="318"/>
        <end position="381"/>
    </location>
</feature>
<evidence type="ECO:0000259" key="12">
    <source>
        <dbReference type="Pfam" id="PF12242"/>
    </source>
</evidence>
<evidence type="ECO:0000256" key="6">
    <source>
        <dbReference type="ARBA" id="ARBA00023098"/>
    </source>
</evidence>
<dbReference type="NCBIfam" id="NF043048">
    <property type="entry name" value="EnoyACPredFabV"/>
    <property type="match status" value="1"/>
</dbReference>
<feature type="site" description="Plays an important role in discriminating NADH against NADPH" evidence="9">
    <location>
        <position position="74"/>
    </location>
</feature>
<dbReference type="HAMAP" id="MF_01838">
    <property type="entry name" value="FabV_reductase"/>
    <property type="match status" value="1"/>
</dbReference>
<comment type="pathway">
    <text evidence="9">Lipid metabolism; fatty acid biosynthesis.</text>
</comment>
<evidence type="ECO:0000256" key="9">
    <source>
        <dbReference type="HAMAP-Rule" id="MF_01838"/>
    </source>
</evidence>
<proteinExistence type="inferred from homology"/>
<dbReference type="Proteomes" id="UP000292927">
    <property type="component" value="Unassembled WGS sequence"/>
</dbReference>
<organism evidence="13 14">
    <name type="scientific">Cuneatibacter caecimuris</name>
    <dbReference type="NCBI Taxonomy" id="1796618"/>
    <lineage>
        <taxon>Bacteria</taxon>
        <taxon>Bacillati</taxon>
        <taxon>Bacillota</taxon>
        <taxon>Clostridia</taxon>
        <taxon>Lachnospirales</taxon>
        <taxon>Lachnospiraceae</taxon>
        <taxon>Cuneatibacter</taxon>
    </lineage>
</organism>
<gene>
    <name evidence="9" type="primary">fabV</name>
    <name evidence="13" type="ORF">EV209_2436</name>
</gene>
<dbReference type="GO" id="GO:0006633">
    <property type="term" value="P:fatty acid biosynthetic process"/>
    <property type="evidence" value="ECO:0007669"/>
    <property type="project" value="UniProtKB-UniRule"/>
</dbReference>
<evidence type="ECO:0000256" key="2">
    <source>
        <dbReference type="ARBA" id="ARBA00022516"/>
    </source>
</evidence>
<keyword evidence="4 9" id="KW-0560">Oxidoreductase</keyword>
<dbReference type="PANTHER" id="PTHR37480">
    <property type="entry name" value="ENOYL-[ACYL-CARRIER-PROTEIN] REDUCTASE [NADH]"/>
    <property type="match status" value="1"/>
</dbReference>
<feature type="binding site" evidence="9">
    <location>
        <position position="242"/>
    </location>
    <ligand>
        <name>NAD(+)</name>
        <dbReference type="ChEBI" id="CHEBI:57540"/>
    </ligand>
</feature>
<dbReference type="RefSeq" id="WP_130435706.1">
    <property type="nucleotide sequence ID" value="NZ_SGXF01000005.1"/>
</dbReference>
<dbReference type="InterPro" id="IPR010758">
    <property type="entry name" value="Trans-2-enoyl-CoA_reductase"/>
</dbReference>
<comment type="caution">
    <text evidence="13">The sequence shown here is derived from an EMBL/GenBank/DDBJ whole genome shotgun (WGS) entry which is preliminary data.</text>
</comment>
<dbReference type="GO" id="GO:0004318">
    <property type="term" value="F:enoyl-[acyl-carrier-protein] reductase (NADH) activity"/>
    <property type="evidence" value="ECO:0007669"/>
    <property type="project" value="TreeGrafter"/>
</dbReference>
<feature type="binding site" evidence="9">
    <location>
        <begin position="110"/>
        <end position="111"/>
    </location>
    <ligand>
        <name>NAD(+)</name>
        <dbReference type="ChEBI" id="CHEBI:57540"/>
    </ligand>
</feature>
<comment type="subunit">
    <text evidence="1 9">Monomer.</text>
</comment>
<feature type="binding site" evidence="9">
    <location>
        <position position="223"/>
    </location>
    <ligand>
        <name>substrate</name>
    </ligand>
</feature>
<comment type="function">
    <text evidence="9">Involved in the fatty acid synthesis (FAS II). Catalyzes the reduction of a carbon-carbon double bond in an enoyl moiety that is covalently linked to a coenzyme A (CoA).</text>
</comment>
<feature type="binding site" evidence="9">
    <location>
        <begin position="73"/>
        <end position="74"/>
    </location>
    <ligand>
        <name>NAD(+)</name>
        <dbReference type="ChEBI" id="CHEBI:57540"/>
    </ligand>
</feature>
<dbReference type="AlphaFoldDB" id="A0A4Q7P3T1"/>
<comment type="similarity">
    <text evidence="9">Belongs to the TER reductase family.</text>
</comment>
<feature type="binding site" evidence="9">
    <location>
        <begin position="269"/>
        <end position="271"/>
    </location>
    <ligand>
        <name>NAD(+)</name>
        <dbReference type="ChEBI" id="CHEBI:57540"/>
    </ligand>
</feature>
<evidence type="ECO:0000256" key="7">
    <source>
        <dbReference type="ARBA" id="ARBA00023160"/>
    </source>
</evidence>
<dbReference type="Gene3D" id="3.40.50.720">
    <property type="entry name" value="NAD(P)-binding Rossmann-like Domain"/>
    <property type="match status" value="1"/>
</dbReference>
<keyword evidence="3 9" id="KW-0276">Fatty acid metabolism</keyword>
<keyword evidence="6 9" id="KW-0443">Lipid metabolism</keyword>
<dbReference type="Pfam" id="PF07055">
    <property type="entry name" value="Eno-Rase_FAD_bd"/>
    <property type="match status" value="1"/>
</dbReference>
<dbReference type="EC" id="1.3.1.44" evidence="9"/>
<comment type="catalytic activity">
    <reaction evidence="8 9">
        <text>a 2,3-saturated acyl-CoA + NAD(+) = a (2E)-enoyl-CoA + NADH + H(+)</text>
        <dbReference type="Rhea" id="RHEA:18177"/>
        <dbReference type="ChEBI" id="CHEBI:15378"/>
        <dbReference type="ChEBI" id="CHEBI:57540"/>
        <dbReference type="ChEBI" id="CHEBI:57945"/>
        <dbReference type="ChEBI" id="CHEBI:58856"/>
        <dbReference type="ChEBI" id="CHEBI:65111"/>
        <dbReference type="EC" id="1.3.1.44"/>
    </reaction>
</comment>
<evidence type="ECO:0000259" key="11">
    <source>
        <dbReference type="Pfam" id="PF12241"/>
    </source>
</evidence>
<keyword evidence="5 9" id="KW-0520">NAD</keyword>
<name>A0A4Q7P3T1_9FIRM</name>
<sequence>MIIEPKVRGFICTTAHPDGCRENVKQQIEYVKSRGRMEGPSKVLVIGGSTGYGLASRIAAAFGCGAATLGIMFEKVATEKRTATPGWYNTMAFEGFAEEDGLYARTLNGDAFSMEMKEQTVQAIREDLGQIDMVIYSLAAPRRTMPDGTVYSSVLKTTNGIFTNKSLNLRNNQIEEASISPASQEETAATVKVMGGEDWMDWMRVLSRAGVLAPHFKTLAYSYIGPELTYPVYYEGTIGMAKQHLCETARKINQEIPGAEALVSVNKALVTQASSAIPIVPLYMAILYHVMKEKGLHEGCIQQMDRLFREKLAGQAETDGSGLIRLDDYEMREDVQSEVMRLWEVVNTENLRQCADLEGYWEDFYHMFGFGFENVDYTRDVPLT</sequence>
<keyword evidence="7 9" id="KW-0275">Fatty acid biosynthesis</keyword>
<dbReference type="UniPathway" id="UPA00094"/>
<evidence type="ECO:0000313" key="13">
    <source>
        <dbReference type="EMBL" id="RZS94070.1"/>
    </source>
</evidence>
<dbReference type="InterPro" id="IPR050048">
    <property type="entry name" value="FabV-like_NADH_b"/>
</dbReference>
<reference evidence="13 14" key="1">
    <citation type="submission" date="2019-02" db="EMBL/GenBank/DDBJ databases">
        <title>Genomic Encyclopedia of Type Strains, Phase IV (KMG-IV): sequencing the most valuable type-strain genomes for metagenomic binning, comparative biology and taxonomic classification.</title>
        <authorList>
            <person name="Goeker M."/>
        </authorList>
    </citation>
    <scope>NUCLEOTIDE SEQUENCE [LARGE SCALE GENOMIC DNA]</scope>
    <source>
        <strain evidence="13 14">DSM 29486</strain>
    </source>
</reference>
<evidence type="ECO:0000256" key="3">
    <source>
        <dbReference type="ARBA" id="ARBA00022832"/>
    </source>
</evidence>
<accession>A0A4Q7P3T1</accession>
<dbReference type="GO" id="GO:0050343">
    <property type="term" value="F:trans-2-enoyl-CoA reductase (NADH) activity"/>
    <property type="evidence" value="ECO:0007669"/>
    <property type="project" value="UniProtKB-UniRule"/>
</dbReference>
<dbReference type="InterPro" id="IPR024910">
    <property type="entry name" value="Enoyl-CoA_Rdtase_cat_dom"/>
</dbReference>
<dbReference type="Pfam" id="PF12241">
    <property type="entry name" value="Enoyl_reductase"/>
    <property type="match status" value="1"/>
</dbReference>
<dbReference type="OrthoDB" id="9802260at2"/>
<dbReference type="Pfam" id="PF12242">
    <property type="entry name" value="Eno-Rase_NADH_b"/>
    <property type="match status" value="1"/>
</dbReference>
<dbReference type="EMBL" id="SGXF01000005">
    <property type="protein sequence ID" value="RZS94070.1"/>
    <property type="molecule type" value="Genomic_DNA"/>
</dbReference>
<evidence type="ECO:0000256" key="5">
    <source>
        <dbReference type="ARBA" id="ARBA00023027"/>
    </source>
</evidence>
<keyword evidence="2 9" id="KW-0444">Lipid biosynthesis</keyword>
<dbReference type="PANTHER" id="PTHR37480:SF1">
    <property type="entry name" value="ENOYL-[ACYL-CARRIER-PROTEIN] REDUCTASE [NADH]"/>
    <property type="match status" value="1"/>
</dbReference>
<dbReference type="NCBIfam" id="NF010177">
    <property type="entry name" value="PRK13656.1"/>
    <property type="match status" value="1"/>
</dbReference>
<evidence type="ECO:0000313" key="14">
    <source>
        <dbReference type="Proteomes" id="UP000292927"/>
    </source>
</evidence>
<evidence type="ECO:0000259" key="10">
    <source>
        <dbReference type="Pfam" id="PF07055"/>
    </source>
</evidence>
<feature type="active site" description="Proton donor" evidence="9">
    <location>
        <position position="233"/>
    </location>
</feature>